<evidence type="ECO:0000256" key="5">
    <source>
        <dbReference type="ARBA" id="ARBA00022840"/>
    </source>
</evidence>
<feature type="domain" description="tRNA(Ile)-lysidine/2-thiocytidine synthase N-terminal" evidence="8">
    <location>
        <begin position="279"/>
        <end position="324"/>
    </location>
</feature>
<evidence type="ECO:0000313" key="9">
    <source>
        <dbReference type="EMBL" id="KAH7149802.1"/>
    </source>
</evidence>
<dbReference type="InterPro" id="IPR014729">
    <property type="entry name" value="Rossmann-like_a/b/a_fold"/>
</dbReference>
<dbReference type="GO" id="GO:0005524">
    <property type="term" value="F:ATP binding"/>
    <property type="evidence" value="ECO:0007669"/>
    <property type="project" value="UniProtKB-KW"/>
</dbReference>
<dbReference type="InterPro" id="IPR012795">
    <property type="entry name" value="tRNA_Ile_lys_synt_N"/>
</dbReference>
<feature type="region of interest" description="Disordered" evidence="7">
    <location>
        <begin position="504"/>
        <end position="523"/>
    </location>
</feature>
<keyword evidence="10" id="KW-1185">Reference proteome</keyword>
<keyword evidence="2" id="KW-0436">Ligase</keyword>
<evidence type="ECO:0000256" key="7">
    <source>
        <dbReference type="SAM" id="MobiDB-lite"/>
    </source>
</evidence>
<dbReference type="CDD" id="cd01992">
    <property type="entry name" value="TilS_N"/>
    <property type="match status" value="1"/>
</dbReference>
<evidence type="ECO:0000259" key="8">
    <source>
        <dbReference type="Pfam" id="PF01171"/>
    </source>
</evidence>
<dbReference type="PANTHER" id="PTHR43033">
    <property type="entry name" value="TRNA(ILE)-LYSIDINE SYNTHASE-RELATED"/>
    <property type="match status" value="1"/>
</dbReference>
<dbReference type="Pfam" id="PF01171">
    <property type="entry name" value="ATP_bind_3"/>
    <property type="match status" value="2"/>
</dbReference>
<name>A0A9P9F034_9HYPO</name>
<dbReference type="SUPFAM" id="SSF52402">
    <property type="entry name" value="Adenine nucleotide alpha hydrolases-like"/>
    <property type="match status" value="1"/>
</dbReference>
<dbReference type="GO" id="GO:0032267">
    <property type="term" value="F:tRNA(Ile)-lysidine synthase activity"/>
    <property type="evidence" value="ECO:0007669"/>
    <property type="project" value="UniProtKB-EC"/>
</dbReference>
<dbReference type="HAMAP" id="MF_01161">
    <property type="entry name" value="tRNA_Ile_lys_synt"/>
    <property type="match status" value="1"/>
</dbReference>
<comment type="caution">
    <text evidence="9">The sequence shown here is derived from an EMBL/GenBank/DDBJ whole genome shotgun (WGS) entry which is preliminary data.</text>
</comment>
<evidence type="ECO:0000256" key="6">
    <source>
        <dbReference type="ARBA" id="ARBA00048539"/>
    </source>
</evidence>
<sequence>MGTVAHAYNHVSRPVSLHEFRDAVEAVCRPRFPMARSARPQRIGAGGVDSMALAFLFSKLLRIYRGDKIGDNPAYGAIAVVVDHQLRDGSSREASQVAKELRKLDLKAVVTPVGWKEEKSKGLVPSELPNLEGLARTYRYRALGSVCSTMGATSMFFAHHRDDQHETVLMRLMAGHGYRGLQGMREANSIPECYDMHGVYKSGLIDDQLRPNPSLSFRPGSREMKRLRNTFRDEKMSETWDAMRSRLRDKDFAGGYPEYGTVERILEAPYLKPLDTEDGGVMIYRPLLEFDKARLIATCEAYKVPWFEDHTNSDPTLTTRNAVRYLVRNHQLPKALEKPSILALAKRAKQRTQYEEAEAHRYLVREGIVKDFDPNAGTLLVEIPRSRAVKRRRKRQSLGPGNKPRREHRKLIMSIAVRKLMDFVTPEYHLPPLPNLENVVYRLYPHLASKPNPSPPKTFAMAGILFEPEVTGKSVRWCLMRAPYTSNQPLPVVKLHGSLDHRLRPTMGDVPQPVESPNQPRPLGWKKSKLFDGRYWIRVAHNTRSTFRVQPFRPEDAKSFRKALPPLRRAKLERLLKHYAPGKVRYTLPALYGVERERDHFTQHVTQTAMLLALPTLGIHIPGLERWVRYEAHYKKVDTTLLGHESRGETRHVVRYRPPYGVMRKQKLRRMYKYRERG</sequence>
<comment type="catalytic activity">
    <reaction evidence="6">
        <text>cytidine(34) in tRNA(Ile2) + L-lysine + ATP = lysidine(34) in tRNA(Ile2) + AMP + diphosphate + H(+)</text>
        <dbReference type="Rhea" id="RHEA:43744"/>
        <dbReference type="Rhea" id="RHEA-COMP:10625"/>
        <dbReference type="Rhea" id="RHEA-COMP:10670"/>
        <dbReference type="ChEBI" id="CHEBI:15378"/>
        <dbReference type="ChEBI" id="CHEBI:30616"/>
        <dbReference type="ChEBI" id="CHEBI:32551"/>
        <dbReference type="ChEBI" id="CHEBI:33019"/>
        <dbReference type="ChEBI" id="CHEBI:82748"/>
        <dbReference type="ChEBI" id="CHEBI:83665"/>
        <dbReference type="ChEBI" id="CHEBI:456215"/>
        <dbReference type="EC" id="6.3.4.19"/>
    </reaction>
</comment>
<evidence type="ECO:0000256" key="2">
    <source>
        <dbReference type="ARBA" id="ARBA00022598"/>
    </source>
</evidence>
<evidence type="ECO:0000256" key="4">
    <source>
        <dbReference type="ARBA" id="ARBA00022741"/>
    </source>
</evidence>
<dbReference type="OrthoDB" id="434144at2759"/>
<keyword evidence="5" id="KW-0067">ATP-binding</keyword>
<evidence type="ECO:0000313" key="10">
    <source>
        <dbReference type="Proteomes" id="UP000717696"/>
    </source>
</evidence>
<keyword evidence="4" id="KW-0547">Nucleotide-binding</keyword>
<dbReference type="PANTHER" id="PTHR43033:SF1">
    <property type="entry name" value="TRNA(ILE)-LYSIDINE SYNTHASE-RELATED"/>
    <property type="match status" value="1"/>
</dbReference>
<reference evidence="9" key="1">
    <citation type="journal article" date="2021" name="Nat. Commun.">
        <title>Genetic determinants of endophytism in the Arabidopsis root mycobiome.</title>
        <authorList>
            <person name="Mesny F."/>
            <person name="Miyauchi S."/>
            <person name="Thiergart T."/>
            <person name="Pickel B."/>
            <person name="Atanasova L."/>
            <person name="Karlsson M."/>
            <person name="Huettel B."/>
            <person name="Barry K.W."/>
            <person name="Haridas S."/>
            <person name="Chen C."/>
            <person name="Bauer D."/>
            <person name="Andreopoulos W."/>
            <person name="Pangilinan J."/>
            <person name="LaButti K."/>
            <person name="Riley R."/>
            <person name="Lipzen A."/>
            <person name="Clum A."/>
            <person name="Drula E."/>
            <person name="Henrissat B."/>
            <person name="Kohler A."/>
            <person name="Grigoriev I.V."/>
            <person name="Martin F.M."/>
            <person name="Hacquard S."/>
        </authorList>
    </citation>
    <scope>NUCLEOTIDE SEQUENCE</scope>
    <source>
        <strain evidence="9">MPI-CAGE-AT-0021</strain>
    </source>
</reference>
<evidence type="ECO:0000256" key="1">
    <source>
        <dbReference type="ARBA" id="ARBA00013267"/>
    </source>
</evidence>
<dbReference type="EC" id="6.3.4.19" evidence="1"/>
<dbReference type="Gene3D" id="3.40.50.620">
    <property type="entry name" value="HUPs"/>
    <property type="match status" value="1"/>
</dbReference>
<gene>
    <name evidence="9" type="ORF">B0J13DRAFT_583278</name>
</gene>
<keyword evidence="3" id="KW-0819">tRNA processing</keyword>
<dbReference type="GO" id="GO:0008033">
    <property type="term" value="P:tRNA processing"/>
    <property type="evidence" value="ECO:0007669"/>
    <property type="project" value="UniProtKB-KW"/>
</dbReference>
<dbReference type="InterPro" id="IPR011063">
    <property type="entry name" value="TilS/TtcA_N"/>
</dbReference>
<accession>A0A9P9F034</accession>
<organism evidence="9 10">
    <name type="scientific">Dactylonectria estremocensis</name>
    <dbReference type="NCBI Taxonomy" id="1079267"/>
    <lineage>
        <taxon>Eukaryota</taxon>
        <taxon>Fungi</taxon>
        <taxon>Dikarya</taxon>
        <taxon>Ascomycota</taxon>
        <taxon>Pezizomycotina</taxon>
        <taxon>Sordariomycetes</taxon>
        <taxon>Hypocreomycetidae</taxon>
        <taxon>Hypocreales</taxon>
        <taxon>Nectriaceae</taxon>
        <taxon>Dactylonectria</taxon>
    </lineage>
</organism>
<protein>
    <recommendedName>
        <fullName evidence="1">tRNA(Ile)-lysidine synthetase</fullName>
        <ecNumber evidence="1">6.3.4.19</ecNumber>
    </recommendedName>
</protein>
<proteinExistence type="inferred from homology"/>
<dbReference type="InterPro" id="IPR012094">
    <property type="entry name" value="tRNA_Ile_lys_synt"/>
</dbReference>
<dbReference type="Proteomes" id="UP000717696">
    <property type="component" value="Unassembled WGS sequence"/>
</dbReference>
<feature type="domain" description="tRNA(Ile)-lysidine/2-thiocytidine synthase N-terminal" evidence="8">
    <location>
        <begin position="46"/>
        <end position="190"/>
    </location>
</feature>
<dbReference type="EMBL" id="JAGMUU010000006">
    <property type="protein sequence ID" value="KAH7149802.1"/>
    <property type="molecule type" value="Genomic_DNA"/>
</dbReference>
<dbReference type="AlphaFoldDB" id="A0A9P9F034"/>
<evidence type="ECO:0000256" key="3">
    <source>
        <dbReference type="ARBA" id="ARBA00022694"/>
    </source>
</evidence>